<dbReference type="SUPFAM" id="SSF51338">
    <property type="entry name" value="Composite domain of metallo-dependent hydrolases"/>
    <property type="match status" value="1"/>
</dbReference>
<protein>
    <recommendedName>
        <fullName evidence="2">Amidohydrolase 3 domain-containing protein</fullName>
    </recommendedName>
</protein>
<dbReference type="GO" id="GO:0016810">
    <property type="term" value="F:hydrolase activity, acting on carbon-nitrogen (but not peptide) bonds"/>
    <property type="evidence" value="ECO:0007669"/>
    <property type="project" value="InterPro"/>
</dbReference>
<evidence type="ECO:0000256" key="1">
    <source>
        <dbReference type="SAM" id="SignalP"/>
    </source>
</evidence>
<reference evidence="3 4" key="1">
    <citation type="submission" date="2020-08" db="EMBL/GenBank/DDBJ databases">
        <title>Genomic Encyclopedia of Type Strains, Phase IV (KMG-IV): sequencing the most valuable type-strain genomes for metagenomic binning, comparative biology and taxonomic classification.</title>
        <authorList>
            <person name="Goeker M."/>
        </authorList>
    </citation>
    <scope>NUCLEOTIDE SEQUENCE [LARGE SCALE GENOMIC DNA]</scope>
    <source>
        <strain evidence="3 4">DSM 14552</strain>
    </source>
</reference>
<keyword evidence="1" id="KW-0732">Signal</keyword>
<feature type="domain" description="Amidohydrolase 3" evidence="2">
    <location>
        <begin position="79"/>
        <end position="569"/>
    </location>
</feature>
<dbReference type="RefSeq" id="WP_183611754.1">
    <property type="nucleotide sequence ID" value="NZ_JACICY010000001.1"/>
</dbReference>
<dbReference type="CDD" id="cd01300">
    <property type="entry name" value="YtcJ_like"/>
    <property type="match status" value="1"/>
</dbReference>
<feature type="chain" id="PRO_5031304870" description="Amidohydrolase 3 domain-containing protein" evidence="1">
    <location>
        <begin position="28"/>
        <end position="575"/>
    </location>
</feature>
<evidence type="ECO:0000313" key="4">
    <source>
        <dbReference type="Proteomes" id="UP000562395"/>
    </source>
</evidence>
<dbReference type="InterPro" id="IPR032466">
    <property type="entry name" value="Metal_Hydrolase"/>
</dbReference>
<dbReference type="InterPro" id="IPR013108">
    <property type="entry name" value="Amidohydro_3"/>
</dbReference>
<feature type="signal peptide" evidence="1">
    <location>
        <begin position="1"/>
        <end position="27"/>
    </location>
</feature>
<proteinExistence type="predicted"/>
<organism evidence="3 4">
    <name type="scientific">Novosphingobium hassiacum</name>
    <dbReference type="NCBI Taxonomy" id="173676"/>
    <lineage>
        <taxon>Bacteria</taxon>
        <taxon>Pseudomonadati</taxon>
        <taxon>Pseudomonadota</taxon>
        <taxon>Alphaproteobacteria</taxon>
        <taxon>Sphingomonadales</taxon>
        <taxon>Sphingomonadaceae</taxon>
        <taxon>Novosphingobium</taxon>
    </lineage>
</organism>
<dbReference type="AlphaFoldDB" id="A0A7W5ZT82"/>
<dbReference type="PANTHER" id="PTHR22642">
    <property type="entry name" value="IMIDAZOLONEPROPIONASE"/>
    <property type="match status" value="1"/>
</dbReference>
<evidence type="ECO:0000259" key="2">
    <source>
        <dbReference type="Pfam" id="PF07969"/>
    </source>
</evidence>
<dbReference type="Gene3D" id="2.30.40.10">
    <property type="entry name" value="Urease, subunit C, domain 1"/>
    <property type="match status" value="1"/>
</dbReference>
<dbReference type="EMBL" id="JACICY010000001">
    <property type="protein sequence ID" value="MBB3859521.1"/>
    <property type="molecule type" value="Genomic_DNA"/>
</dbReference>
<name>A0A7W5ZT82_9SPHN</name>
<gene>
    <name evidence="3" type="ORF">GGQ88_000761</name>
</gene>
<accession>A0A7W5ZT82</accession>
<dbReference type="Gene3D" id="3.10.310.70">
    <property type="match status" value="1"/>
</dbReference>
<dbReference type="InterPro" id="IPR011059">
    <property type="entry name" value="Metal-dep_hydrolase_composite"/>
</dbReference>
<dbReference type="InterPro" id="IPR033932">
    <property type="entry name" value="YtcJ-like"/>
</dbReference>
<dbReference type="SUPFAM" id="SSF51556">
    <property type="entry name" value="Metallo-dependent hydrolases"/>
    <property type="match status" value="1"/>
</dbReference>
<dbReference type="PANTHER" id="PTHR22642:SF2">
    <property type="entry name" value="PROTEIN LONG AFTER FAR-RED 3"/>
    <property type="match status" value="1"/>
</dbReference>
<evidence type="ECO:0000313" key="3">
    <source>
        <dbReference type="EMBL" id="MBB3859521.1"/>
    </source>
</evidence>
<sequence length="575" mass="61355">MAANMWRNTSSLAALLLALGAPGVAGAQDANQADVVLTDGDIYTPTGWAKSMALRKGVIIAVGSTADIEKLAGPATRRVDLKGSAVLPGLVDSHVHVTFAGLEQFACRITPGSPAKAIAEAVRGCTVRAKPGEWITGGNWVAAGFKSGEQNKAFLDRIAPNNPVALIDESHHSLWVNSAALKLAGITAKTADPAGGVIDRDAKGEPTGLLRETAARLINAVIPAPSRDQLKAALTLSSGQMLSYGITAFADAGITAADVGAMSELSASGMLKQRVRGCMRWTPLAGDAPAANGMALIDSRAAYSTDRFHLDCVKVVLDGVPTESRTAFMLDPYLVHGHGDAPTRGLPMIKPELLNPAIANFDRMGLTVKFHAVGDAAVREAIDSVAYARKTNGWGGPSHDVGHNSFVAIEDVKRVRDLHMIWEFSPYIWYPTPIAAKDIRGVIGDERMKRWIPIRDAVETDALVVAGSDWSVVPSVNPWIAIETMVTRQVPGGSAETLGEGQKITLEQAMRIFTENGARYLGQRQLFGSLESGMKADFIVVERNPFKVPTTEIHKTRVLETYIEGEKVYAAKQPS</sequence>
<dbReference type="Pfam" id="PF07969">
    <property type="entry name" value="Amidohydro_3"/>
    <property type="match status" value="1"/>
</dbReference>
<keyword evidence="4" id="KW-1185">Reference proteome</keyword>
<comment type="caution">
    <text evidence="3">The sequence shown here is derived from an EMBL/GenBank/DDBJ whole genome shotgun (WGS) entry which is preliminary data.</text>
</comment>
<dbReference type="Gene3D" id="3.20.20.140">
    <property type="entry name" value="Metal-dependent hydrolases"/>
    <property type="match status" value="1"/>
</dbReference>
<dbReference type="Proteomes" id="UP000562395">
    <property type="component" value="Unassembled WGS sequence"/>
</dbReference>